<evidence type="ECO:0000313" key="2">
    <source>
        <dbReference type="EMBL" id="QII44981.1"/>
    </source>
</evidence>
<name>A0A6G7J283_9FLAO</name>
<dbReference type="InterPro" id="IPR050765">
    <property type="entry name" value="Riboflavin_Biosynth_HTPR"/>
</dbReference>
<dbReference type="Pfam" id="PF01872">
    <property type="entry name" value="RibD_C"/>
    <property type="match status" value="1"/>
</dbReference>
<organism evidence="2 3">
    <name type="scientific">Flagellimonas oceani</name>
    <dbReference type="NCBI Taxonomy" id="2698672"/>
    <lineage>
        <taxon>Bacteria</taxon>
        <taxon>Pseudomonadati</taxon>
        <taxon>Bacteroidota</taxon>
        <taxon>Flavobacteriia</taxon>
        <taxon>Flavobacteriales</taxon>
        <taxon>Flavobacteriaceae</taxon>
        <taxon>Flagellimonas</taxon>
    </lineage>
</organism>
<dbReference type="AlphaFoldDB" id="A0A6G7J283"/>
<dbReference type="EMBL" id="CP049616">
    <property type="protein sequence ID" value="QII44981.1"/>
    <property type="molecule type" value="Genomic_DNA"/>
</dbReference>
<keyword evidence="3" id="KW-1185">Reference proteome</keyword>
<dbReference type="GO" id="GO:0009231">
    <property type="term" value="P:riboflavin biosynthetic process"/>
    <property type="evidence" value="ECO:0007669"/>
    <property type="project" value="InterPro"/>
</dbReference>
<dbReference type="KEGG" id="mut:GVT53_09905"/>
<dbReference type="GO" id="GO:0008703">
    <property type="term" value="F:5-amino-6-(5-phosphoribosylamino)uracil reductase activity"/>
    <property type="evidence" value="ECO:0007669"/>
    <property type="project" value="InterPro"/>
</dbReference>
<accession>A0A6G7J283</accession>
<dbReference type="RefSeq" id="WP_166248506.1">
    <property type="nucleotide sequence ID" value="NZ_CP049616.1"/>
</dbReference>
<dbReference type="Proteomes" id="UP000502928">
    <property type="component" value="Chromosome"/>
</dbReference>
<protein>
    <submittedName>
        <fullName evidence="2">Dihydrofolate reductase</fullName>
    </submittedName>
</protein>
<dbReference type="InterPro" id="IPR002734">
    <property type="entry name" value="RibDG_C"/>
</dbReference>
<feature type="domain" description="Bacterial bifunctional deaminase-reductase C-terminal" evidence="1">
    <location>
        <begin position="3"/>
        <end position="170"/>
    </location>
</feature>
<proteinExistence type="predicted"/>
<dbReference type="PANTHER" id="PTHR38011">
    <property type="entry name" value="DIHYDROFOLATE REDUCTASE FAMILY PROTEIN (AFU_ORTHOLOGUE AFUA_8G06820)"/>
    <property type="match status" value="1"/>
</dbReference>
<gene>
    <name evidence="2" type="ORF">GVT53_09905</name>
</gene>
<evidence type="ECO:0000259" key="1">
    <source>
        <dbReference type="Pfam" id="PF01872"/>
    </source>
</evidence>
<sequence length="177" mass="20359">MRQVILSMLISVDGYIEGMDNDIEWHVWNDEMQTYMMDFMETVDTFIYGRKSYELMLDYWPQKQGEFADIMNKTPKIVCSTTLREAKMNARVVNKNLVEAIENEKAKQGKDMVLFAGADLASSFMEHNLIDEYRLIVNPVVLGKGTPLFQNQKQQQLKLVGAKAFACGNVLLTYKPK</sequence>
<dbReference type="Gene3D" id="3.40.430.10">
    <property type="entry name" value="Dihydrofolate Reductase, subunit A"/>
    <property type="match status" value="1"/>
</dbReference>
<evidence type="ECO:0000313" key="3">
    <source>
        <dbReference type="Proteomes" id="UP000502928"/>
    </source>
</evidence>
<dbReference type="PANTHER" id="PTHR38011:SF11">
    <property type="entry name" value="2,5-DIAMINO-6-RIBOSYLAMINO-4(3H)-PYRIMIDINONE 5'-PHOSPHATE REDUCTASE"/>
    <property type="match status" value="1"/>
</dbReference>
<dbReference type="InterPro" id="IPR024072">
    <property type="entry name" value="DHFR-like_dom_sf"/>
</dbReference>
<reference evidence="2 3" key="1">
    <citation type="submission" date="2020-02" db="EMBL/GenBank/DDBJ databases">
        <title>Complete genome of Muricauda sp. 501str8.</title>
        <authorList>
            <person name="Dong B."/>
            <person name="Zhu S."/>
            <person name="Yang J."/>
            <person name="Chen J."/>
        </authorList>
    </citation>
    <scope>NUCLEOTIDE SEQUENCE [LARGE SCALE GENOMIC DNA]</scope>
    <source>
        <strain evidence="2 3">501str8</strain>
    </source>
</reference>
<dbReference type="SUPFAM" id="SSF53597">
    <property type="entry name" value="Dihydrofolate reductase-like"/>
    <property type="match status" value="1"/>
</dbReference>